<evidence type="ECO:0000313" key="5">
    <source>
        <dbReference type="Proteomes" id="UP000595254"/>
    </source>
</evidence>
<keyword evidence="3" id="KW-0125">Carotenoid biosynthesis</keyword>
<dbReference type="Proteomes" id="UP000595254">
    <property type="component" value="Chromosome"/>
</dbReference>
<dbReference type="GO" id="GO:0004311">
    <property type="term" value="F:geranylgeranyl diphosphate synthase activity"/>
    <property type="evidence" value="ECO:0007669"/>
    <property type="project" value="InterPro"/>
</dbReference>
<dbReference type="PROSITE" id="PS01045">
    <property type="entry name" value="SQUALEN_PHYTOEN_SYN_2"/>
    <property type="match status" value="1"/>
</dbReference>
<dbReference type="InterPro" id="IPR008949">
    <property type="entry name" value="Isoprenoid_synthase_dom_sf"/>
</dbReference>
<dbReference type="EMBL" id="CP068053">
    <property type="protein sequence ID" value="QQT01114.1"/>
    <property type="molecule type" value="Genomic_DNA"/>
</dbReference>
<dbReference type="GO" id="GO:0051996">
    <property type="term" value="F:squalene synthase [NAD(P)H] activity"/>
    <property type="evidence" value="ECO:0007669"/>
    <property type="project" value="InterPro"/>
</dbReference>
<dbReference type="KEGG" id="ppsr:I6J18_04210"/>
<evidence type="ECO:0000256" key="3">
    <source>
        <dbReference type="ARBA" id="ARBA00022746"/>
    </source>
</evidence>
<sequence length="284" mass="32956">MKNSAVMRACEEMMKKGSASFYSAFQHLDYPKREGVFVIYAFCRMIDDSVDEPEQSPYTLIELKEKFTHLEFASGHFIWPSLRWLFKEPFYKQMQGQASDLNFMKYTSMKELEVYCEQVAGSVGQMLLPVLHDQPTKEIEEAGIYLGKAMQIVNIIRDVGEDQERSRRYIPKQLMDKHGYSDSDFSHRLIDDNFTSMINELMNLADRWFIKGMTKLETYPEKSAFCVQLASGYYAAIMEQVVVNNYQVYKKRAIVTDRKKQEIFLKALTSSVKEASCSVVSREA</sequence>
<evidence type="ECO:0000256" key="2">
    <source>
        <dbReference type="ARBA" id="ARBA00022679"/>
    </source>
</evidence>
<gene>
    <name evidence="4" type="ORF">I6J18_04210</name>
</gene>
<dbReference type="InterPro" id="IPR019845">
    <property type="entry name" value="Squalene/phytoene_synthase_CS"/>
</dbReference>
<dbReference type="GO" id="GO:0016117">
    <property type="term" value="P:carotenoid biosynthetic process"/>
    <property type="evidence" value="ECO:0007669"/>
    <property type="project" value="UniProtKB-KW"/>
</dbReference>
<dbReference type="AlphaFoldDB" id="A0A974NNH9"/>
<keyword evidence="2" id="KW-0808">Transferase</keyword>
<comment type="pathway">
    <text evidence="1">Carotenoid biosynthesis.</text>
</comment>
<reference evidence="4 5" key="1">
    <citation type="submission" date="2021-01" db="EMBL/GenBank/DDBJ databases">
        <title>FDA dAtabase for Regulatory Grade micrObial Sequences (FDA-ARGOS): Supporting development and validation of Infectious Disease Dx tests.</title>
        <authorList>
            <person name="Nelson B."/>
            <person name="Plummer A."/>
            <person name="Tallon L."/>
            <person name="Sadzewicz L."/>
            <person name="Zhao X."/>
            <person name="Boylan J."/>
            <person name="Ott S."/>
            <person name="Bowen H."/>
            <person name="Vavikolanu K."/>
            <person name="Mehta A."/>
            <person name="Aluvathingal J."/>
            <person name="Nadendla S."/>
            <person name="Myers T."/>
            <person name="Yan Y."/>
            <person name="Sichtig H."/>
        </authorList>
    </citation>
    <scope>NUCLEOTIDE SEQUENCE [LARGE SCALE GENOMIC DNA]</scope>
    <source>
        <strain evidence="4 5">FDAARGOS_1161</strain>
    </source>
</reference>
<evidence type="ECO:0000256" key="1">
    <source>
        <dbReference type="ARBA" id="ARBA00004829"/>
    </source>
</evidence>
<dbReference type="InterPro" id="IPR044843">
    <property type="entry name" value="Trans_IPPS_bact-type"/>
</dbReference>
<dbReference type="SFLD" id="SFLDG01212">
    <property type="entry name" value="Phytoene_synthase_like"/>
    <property type="match status" value="1"/>
</dbReference>
<dbReference type="Pfam" id="PF00494">
    <property type="entry name" value="SQS_PSY"/>
    <property type="match status" value="1"/>
</dbReference>
<evidence type="ECO:0000313" key="4">
    <source>
        <dbReference type="EMBL" id="QQT01114.1"/>
    </source>
</evidence>
<dbReference type="SFLD" id="SFLDS00005">
    <property type="entry name" value="Isoprenoid_Synthase_Type_I"/>
    <property type="match status" value="1"/>
</dbReference>
<dbReference type="InterPro" id="IPR033904">
    <property type="entry name" value="Trans_IPPS_HH"/>
</dbReference>
<dbReference type="PANTHER" id="PTHR31480">
    <property type="entry name" value="BIFUNCTIONAL LYCOPENE CYCLASE/PHYTOENE SYNTHASE"/>
    <property type="match status" value="1"/>
</dbReference>
<protein>
    <submittedName>
        <fullName evidence="4">Phytoene/squalene synthase family protein</fullName>
    </submittedName>
</protein>
<dbReference type="InterPro" id="IPR002060">
    <property type="entry name" value="Squ/phyt_synthse"/>
</dbReference>
<dbReference type="Gene3D" id="1.10.600.10">
    <property type="entry name" value="Farnesyl Diphosphate Synthase"/>
    <property type="match status" value="1"/>
</dbReference>
<dbReference type="SFLD" id="SFLDG01018">
    <property type="entry name" value="Squalene/Phytoene_Synthase_Lik"/>
    <property type="match status" value="1"/>
</dbReference>
<dbReference type="SUPFAM" id="SSF48576">
    <property type="entry name" value="Terpenoid synthases"/>
    <property type="match status" value="1"/>
</dbReference>
<dbReference type="RefSeq" id="WP_040375572.1">
    <property type="nucleotide sequence ID" value="NZ_CP068053.1"/>
</dbReference>
<name>A0A974NNH9_PERPY</name>
<organism evidence="4 5">
    <name type="scientific">Peribacillus psychrosaccharolyticus</name>
    <name type="common">Bacillus psychrosaccharolyticus</name>
    <dbReference type="NCBI Taxonomy" id="1407"/>
    <lineage>
        <taxon>Bacteria</taxon>
        <taxon>Bacillati</taxon>
        <taxon>Bacillota</taxon>
        <taxon>Bacilli</taxon>
        <taxon>Bacillales</taxon>
        <taxon>Bacillaceae</taxon>
        <taxon>Peribacillus</taxon>
    </lineage>
</organism>
<accession>A0A974NNH9</accession>
<proteinExistence type="predicted"/>
<keyword evidence="5" id="KW-1185">Reference proteome</keyword>
<dbReference type="CDD" id="cd00683">
    <property type="entry name" value="Trans_IPPS_HH"/>
    <property type="match status" value="1"/>
</dbReference>